<dbReference type="PANTHER" id="PTHR21646:SF24">
    <property type="entry name" value="UBIQUITIN CARBOXYL-TERMINAL HYDROLASE"/>
    <property type="match status" value="1"/>
</dbReference>
<dbReference type="Pfam" id="PF06337">
    <property type="entry name" value="DUSP"/>
    <property type="match status" value="1"/>
</dbReference>
<feature type="domain" description="DUSP" evidence="9">
    <location>
        <begin position="5"/>
        <end position="113"/>
    </location>
</feature>
<comment type="similarity">
    <text evidence="2 7">Belongs to the peptidase C19 family.</text>
</comment>
<dbReference type="PANTHER" id="PTHR21646">
    <property type="entry name" value="UBIQUITIN CARBOXYL-TERMINAL HYDROLASE"/>
    <property type="match status" value="1"/>
</dbReference>
<evidence type="ECO:0000256" key="3">
    <source>
        <dbReference type="ARBA" id="ARBA00022670"/>
    </source>
</evidence>
<dbReference type="InterPro" id="IPR006615">
    <property type="entry name" value="Pept_C19_DUSP"/>
</dbReference>
<dbReference type="AlphaFoldDB" id="A0A914ZW43"/>
<evidence type="ECO:0000259" key="9">
    <source>
        <dbReference type="PROSITE" id="PS51283"/>
    </source>
</evidence>
<keyword evidence="6 7" id="KW-0788">Thiol protease</keyword>
<sequence>MDGIQNRALTIADVNDLLNAIERHPLVFGEKWCLVGMDWWREFISHVEIGDVDDIPAVDNSSLCEGAEKGFALKKNLIEKQDFVLLPLAAFSVLRRTYGLAIEERDLIERTVVGSARLPDSLHIEVYPPTIRIARSDNIDEEYTIEIFSGESFESIKKRALEVLKIDEHSTIQCYLAEEDIYRRLNLVDLETALSQDDLIVVDVLSVHSTDLSNMSVNSSKVLFGKSSDVMRNGLSTGAISTQPAHKSYRPGVCGLENLGNTCFMNSALQCLSNVKELTEYFLNGCYKHDINEENVLGMHGQLARAYADLMEQLWNGSNRSISPRKLKAVLGQYVQQFSGYSQHDSQELLSFLLDGLHEDLNRVKKKVYLEAKDSGERPDSMVAAEAWQMYKMGNDSVIVDYLHGQLKSTVVCPQCKLVSVKFDPFCFLSLPLPPKERIHKVVMTLVPLSPDRKWVKYTMLVAFNTMVKEVRAIMRKQSALGSSLILFVLLHNKALVRIMSDDESLAAAYSMPLNQIYAYQVADANDTITSPLSIIQVRNQLVTSKDVITVPLLMMVPSPDSLSSDFITSSVLPRIRKYFAKDRKGNSEGGYGFSERDVTTEDLPVTPDLVSYSDFNNMSEPVTITGEKQPLIWPTSLYRGIRGISVTMLWQPNVLSDFCKKDMEEKELLTKHSVRNGADINECFHLFTRQELLSDGNLWYCSRCKEHQHATKKLDLWKLPPILIIHLKRFHFTRWSREKIDIPVEFPLTGLDLTSRVADEKFGKAVYDLIAVSNHAGGLGGGHYWAWARNGSDWFVVGIRLSFVRGALIVFLCRKTSGIHKITAFFQLIKQADVFFAVVLVPFSGAGVALGNVVSEEGCIET</sequence>
<evidence type="ECO:0000313" key="12">
    <source>
        <dbReference type="WBParaSite" id="PgB14X_g051_t03"/>
    </source>
</evidence>
<dbReference type="InterPro" id="IPR038765">
    <property type="entry name" value="Papain-like_cys_pep_sf"/>
</dbReference>
<dbReference type="SUPFAM" id="SSF54001">
    <property type="entry name" value="Cysteine proteinases"/>
    <property type="match status" value="1"/>
</dbReference>
<dbReference type="InterPro" id="IPR018200">
    <property type="entry name" value="USP_CS"/>
</dbReference>
<dbReference type="WBParaSite" id="PgB14X_g051_t03">
    <property type="protein sequence ID" value="PgB14X_g051_t03"/>
    <property type="gene ID" value="PgB14X_g051"/>
</dbReference>
<dbReference type="PROSITE" id="PS00972">
    <property type="entry name" value="USP_1"/>
    <property type="match status" value="1"/>
</dbReference>
<comment type="catalytic activity">
    <reaction evidence="1 7">
        <text>Thiol-dependent hydrolysis of ester, thioester, amide, peptide and isopeptide bonds formed by the C-terminal Gly of ubiquitin (a 76-residue protein attached to proteins as an intracellular targeting signal).</text>
        <dbReference type="EC" id="3.4.19.12"/>
    </reaction>
</comment>
<evidence type="ECO:0000256" key="4">
    <source>
        <dbReference type="ARBA" id="ARBA00022786"/>
    </source>
</evidence>
<dbReference type="PROSITE" id="PS50235">
    <property type="entry name" value="USP_3"/>
    <property type="match status" value="1"/>
</dbReference>
<feature type="domain" description="USP" evidence="8">
    <location>
        <begin position="254"/>
        <end position="833"/>
    </location>
</feature>
<dbReference type="Pfam" id="PF00443">
    <property type="entry name" value="UCH"/>
    <property type="match status" value="1"/>
</dbReference>
<keyword evidence="5 7" id="KW-0378">Hydrolase</keyword>
<reference evidence="11 12" key="1">
    <citation type="submission" date="2022-11" db="UniProtKB">
        <authorList>
            <consortium name="WormBaseParasite"/>
        </authorList>
    </citation>
    <scope>IDENTIFICATION</scope>
</reference>
<protein>
    <recommendedName>
        <fullName evidence="7">Ubiquitin carboxyl-terminal hydrolase</fullName>
        <ecNumber evidence="7">3.4.19.12</ecNumber>
    </recommendedName>
</protein>
<name>A0A914ZW43_PARUN</name>
<dbReference type="PROSITE" id="PS51283">
    <property type="entry name" value="DUSP"/>
    <property type="match status" value="1"/>
</dbReference>
<dbReference type="PROSITE" id="PS00973">
    <property type="entry name" value="USP_2"/>
    <property type="match status" value="1"/>
</dbReference>
<evidence type="ECO:0000256" key="7">
    <source>
        <dbReference type="RuleBase" id="RU366025"/>
    </source>
</evidence>
<dbReference type="InterPro" id="IPR028889">
    <property type="entry name" value="USP"/>
</dbReference>
<keyword evidence="10" id="KW-1185">Reference proteome</keyword>
<keyword evidence="3 7" id="KW-0645">Protease</keyword>
<accession>A0A914ZW43</accession>
<proteinExistence type="inferred from homology"/>
<evidence type="ECO:0000256" key="6">
    <source>
        <dbReference type="ARBA" id="ARBA00022807"/>
    </source>
</evidence>
<dbReference type="InterPro" id="IPR050185">
    <property type="entry name" value="Ub_carboxyl-term_hydrolase"/>
</dbReference>
<dbReference type="Gene3D" id="3.30.2230.10">
    <property type="entry name" value="DUSP-like"/>
    <property type="match status" value="1"/>
</dbReference>
<evidence type="ECO:0000256" key="5">
    <source>
        <dbReference type="ARBA" id="ARBA00022801"/>
    </source>
</evidence>
<evidence type="ECO:0000256" key="2">
    <source>
        <dbReference type="ARBA" id="ARBA00009085"/>
    </source>
</evidence>
<dbReference type="Gene3D" id="3.90.70.10">
    <property type="entry name" value="Cysteine proteinases"/>
    <property type="match status" value="2"/>
</dbReference>
<dbReference type="SUPFAM" id="SSF143791">
    <property type="entry name" value="DUSP-like"/>
    <property type="match status" value="1"/>
</dbReference>
<evidence type="ECO:0000256" key="1">
    <source>
        <dbReference type="ARBA" id="ARBA00000707"/>
    </source>
</evidence>
<dbReference type="EC" id="3.4.19.12" evidence="7"/>
<dbReference type="InterPro" id="IPR035927">
    <property type="entry name" value="DUSP-like_sf"/>
</dbReference>
<dbReference type="WBParaSite" id="PgB14X_g051_t02">
    <property type="protein sequence ID" value="PgB14X_g051_t02"/>
    <property type="gene ID" value="PgB14X_g051"/>
</dbReference>
<evidence type="ECO:0000313" key="11">
    <source>
        <dbReference type="WBParaSite" id="PgB14X_g051_t02"/>
    </source>
</evidence>
<evidence type="ECO:0000259" key="8">
    <source>
        <dbReference type="PROSITE" id="PS50235"/>
    </source>
</evidence>
<organism evidence="10 11">
    <name type="scientific">Parascaris univalens</name>
    <name type="common">Nematode worm</name>
    <dbReference type="NCBI Taxonomy" id="6257"/>
    <lineage>
        <taxon>Eukaryota</taxon>
        <taxon>Metazoa</taxon>
        <taxon>Ecdysozoa</taxon>
        <taxon>Nematoda</taxon>
        <taxon>Chromadorea</taxon>
        <taxon>Rhabditida</taxon>
        <taxon>Spirurina</taxon>
        <taxon>Ascaridomorpha</taxon>
        <taxon>Ascaridoidea</taxon>
        <taxon>Ascarididae</taxon>
        <taxon>Parascaris</taxon>
    </lineage>
</organism>
<evidence type="ECO:0000313" key="10">
    <source>
        <dbReference type="Proteomes" id="UP000887569"/>
    </source>
</evidence>
<dbReference type="SMART" id="SM00695">
    <property type="entry name" value="DUSP"/>
    <property type="match status" value="1"/>
</dbReference>
<dbReference type="Proteomes" id="UP000887569">
    <property type="component" value="Unplaced"/>
</dbReference>
<keyword evidence="4 7" id="KW-0833">Ubl conjugation pathway</keyword>
<dbReference type="GO" id="GO:0006508">
    <property type="term" value="P:proteolysis"/>
    <property type="evidence" value="ECO:0007669"/>
    <property type="project" value="UniProtKB-KW"/>
</dbReference>
<dbReference type="GO" id="GO:0004843">
    <property type="term" value="F:cysteine-type deubiquitinase activity"/>
    <property type="evidence" value="ECO:0007669"/>
    <property type="project" value="UniProtKB-UniRule"/>
</dbReference>
<dbReference type="InterPro" id="IPR001394">
    <property type="entry name" value="Peptidase_C19_UCH"/>
</dbReference>
<dbReference type="GO" id="GO:0016579">
    <property type="term" value="P:protein deubiquitination"/>
    <property type="evidence" value="ECO:0007669"/>
    <property type="project" value="InterPro"/>
</dbReference>